<reference evidence="3" key="1">
    <citation type="submission" date="2014-03" db="EMBL/GenBank/DDBJ databases">
        <title>The sialotranscriptome of Amblyomma triste, Amblyomma parvum and Amblyomma cajennense ticks, uncovered by 454-based RNA-seq.</title>
        <authorList>
            <person name="Garcia G.R."/>
            <person name="Gardinassi L.G."/>
            <person name="Ribeiro J.M."/>
            <person name="Anatriello E."/>
            <person name="Ferreira B.R."/>
            <person name="Moreira H.N."/>
            <person name="Mafra C."/>
            <person name="Olegario M.M."/>
            <person name="Szabo P.J."/>
            <person name="Miranda-Santos I.K."/>
            <person name="Maruyama S.R."/>
        </authorList>
    </citation>
    <scope>NUCLEOTIDE SEQUENCE</scope>
    <source>
        <strain evidence="3">Uberlandia</strain>
        <tissue evidence="3">Salivary glands</tissue>
    </source>
</reference>
<proteinExistence type="evidence at transcript level"/>
<protein>
    <submittedName>
        <fullName evidence="3">Putative basic tail protein</fullName>
    </submittedName>
</protein>
<dbReference type="EMBL" id="GBBK01000640">
    <property type="protein sequence ID" value="JAC23842.1"/>
    <property type="molecule type" value="mRNA"/>
</dbReference>
<evidence type="ECO:0000313" key="3">
    <source>
        <dbReference type="EMBL" id="JAC23842.1"/>
    </source>
</evidence>
<sequence length="134" mass="14654">MLALLLLGVLALNAPHTLAESVIGCPPKQATEEPVPSCNYYCGQTDGGVWKMGYYVNGTTCQYGDDTGLCAEISGVGVGCFDKNDEEVLKFLQDIGVKKPTKGTKRPRNPGNQRKQRKPSHRRRKSQTKNLSGR</sequence>
<dbReference type="AlphaFoldDB" id="A0A023FQ21"/>
<evidence type="ECO:0000256" key="1">
    <source>
        <dbReference type="SAM" id="MobiDB-lite"/>
    </source>
</evidence>
<feature type="compositionally biased region" description="Basic residues" evidence="1">
    <location>
        <begin position="99"/>
        <end position="127"/>
    </location>
</feature>
<evidence type="ECO:0000256" key="2">
    <source>
        <dbReference type="SAM" id="SignalP"/>
    </source>
</evidence>
<accession>A0A023FQ21</accession>
<keyword evidence="2" id="KW-0732">Signal</keyword>
<feature type="chain" id="PRO_5001520049" evidence="2">
    <location>
        <begin position="20"/>
        <end position="134"/>
    </location>
</feature>
<name>A0A023FQ21_AMBCJ</name>
<feature type="signal peptide" evidence="2">
    <location>
        <begin position="1"/>
        <end position="19"/>
    </location>
</feature>
<organism evidence="3">
    <name type="scientific">Amblyomma cajennense</name>
    <name type="common">Cayenne tick</name>
    <name type="synonym">Acarus cajennensis</name>
    <dbReference type="NCBI Taxonomy" id="34607"/>
    <lineage>
        <taxon>Eukaryota</taxon>
        <taxon>Metazoa</taxon>
        <taxon>Ecdysozoa</taxon>
        <taxon>Arthropoda</taxon>
        <taxon>Chelicerata</taxon>
        <taxon>Arachnida</taxon>
        <taxon>Acari</taxon>
        <taxon>Parasitiformes</taxon>
        <taxon>Ixodida</taxon>
        <taxon>Ixodoidea</taxon>
        <taxon>Ixodidae</taxon>
        <taxon>Amblyomminae</taxon>
        <taxon>Amblyomma</taxon>
    </lineage>
</organism>
<feature type="region of interest" description="Disordered" evidence="1">
    <location>
        <begin position="96"/>
        <end position="134"/>
    </location>
</feature>